<comment type="similarity">
    <text evidence="11">Belongs to the XPG/RAD2 endonuclease family. FEN1 subfamily.</text>
</comment>
<feature type="binding site" evidence="11">
    <location>
        <position position="176"/>
    </location>
    <ligand>
        <name>Mg(2+)</name>
        <dbReference type="ChEBI" id="CHEBI:18420"/>
        <label>2</label>
    </ligand>
</feature>
<dbReference type="InterPro" id="IPR006086">
    <property type="entry name" value="XPG-I_dom"/>
</dbReference>
<dbReference type="EMBL" id="DSAY01000097">
    <property type="protein sequence ID" value="HDP15178.1"/>
    <property type="molecule type" value="Genomic_DNA"/>
</dbReference>
<dbReference type="SMART" id="SM00475">
    <property type="entry name" value="53EXOc"/>
    <property type="match status" value="1"/>
</dbReference>
<dbReference type="Pfam" id="PF00867">
    <property type="entry name" value="XPG_I"/>
    <property type="match status" value="1"/>
</dbReference>
<evidence type="ECO:0000259" key="14">
    <source>
        <dbReference type="SMART" id="SM00485"/>
    </source>
</evidence>
<dbReference type="EC" id="3.1.-.-" evidence="11"/>
<dbReference type="InterPro" id="IPR008918">
    <property type="entry name" value="HhH2"/>
</dbReference>
<keyword evidence="4 11" id="KW-0255">Endonuclease</keyword>
<feature type="domain" description="5'-3' exonuclease" evidence="12">
    <location>
        <begin position="21"/>
        <end position="304"/>
    </location>
</feature>
<keyword evidence="3 11" id="KW-0479">Metal-binding</keyword>
<dbReference type="InterPro" id="IPR036279">
    <property type="entry name" value="5-3_exonuclease_C_sf"/>
</dbReference>
<dbReference type="InterPro" id="IPR002421">
    <property type="entry name" value="5-3_exonuclease"/>
</dbReference>
<dbReference type="GO" id="GO:0006281">
    <property type="term" value="P:DNA repair"/>
    <property type="evidence" value="ECO:0007669"/>
    <property type="project" value="UniProtKB-UniRule"/>
</dbReference>
<dbReference type="InterPro" id="IPR019973">
    <property type="entry name" value="Flap_endonuc_arc"/>
</dbReference>
<comment type="caution">
    <text evidence="11">Lacks conserved residue(s) required for the propagation of feature annotation.</text>
</comment>
<dbReference type="GO" id="GO:0017108">
    <property type="term" value="F:5'-flap endonuclease activity"/>
    <property type="evidence" value="ECO:0007669"/>
    <property type="project" value="UniProtKB-UniRule"/>
</dbReference>
<dbReference type="AlphaFoldDB" id="A0A7C1CG58"/>
<comment type="function">
    <text evidence="10">Structure-specific nuclease with 5'-flap endonuclease and 5'-3' exonuclease activities involved in DNA replication and repair. During DNA replication, cleaves the 5'-overhanging flap structure that is generated by displacement synthesis when DNA polymerase encounters the 5'-end of a downstream Okazaki fragment. Binds the unpaired 3'-DNA end and kinks the DNA to facilitate 5' cleavage specificity. Cleaves one nucleotide into the double-stranded DNA from the junction in flap DNA, leaving a nick for ligation. Also involved in the base excision repair (BER) pathway. Acts as a genome stabilization factor that prevents flaps from equilibrating into structures that lead to duplications and deletions. Also possesses 5'-3' exonuclease activity on nicked or gapped double-stranded DNA.</text>
</comment>
<evidence type="ECO:0000256" key="4">
    <source>
        <dbReference type="ARBA" id="ARBA00022759"/>
    </source>
</evidence>
<dbReference type="HAMAP" id="MF_00614">
    <property type="entry name" value="Fen"/>
    <property type="match status" value="1"/>
</dbReference>
<accession>A0A7C1CG58</accession>
<dbReference type="InterPro" id="IPR006084">
    <property type="entry name" value="XPG/Rad2"/>
</dbReference>
<feature type="domain" description="XPG-I" evidence="13">
    <location>
        <begin position="141"/>
        <end position="222"/>
    </location>
</feature>
<dbReference type="Gene3D" id="3.40.50.1010">
    <property type="entry name" value="5'-nuclease"/>
    <property type="match status" value="1"/>
</dbReference>
<comment type="cofactor">
    <cofactor evidence="11">
        <name>Mg(2+)</name>
        <dbReference type="ChEBI" id="CHEBI:18420"/>
    </cofactor>
    <text evidence="11">Binds 2 magnesium ions per subunit. They probably participate in the reaction catalyzed by the enzyme. May bind an additional third magnesium ion after substrate binding.</text>
</comment>
<name>A0A7C1CG58_9CREN</name>
<evidence type="ECO:0000256" key="10">
    <source>
        <dbReference type="ARBA" id="ARBA00024702"/>
    </source>
</evidence>
<feature type="binding site" evidence="11">
    <location>
        <position position="174"/>
    </location>
    <ligand>
        <name>Mg(2+)</name>
        <dbReference type="ChEBI" id="CHEBI:18420"/>
        <label>2</label>
    </ligand>
</feature>
<reference evidence="15" key="1">
    <citation type="journal article" date="2020" name="mSystems">
        <title>Genome- and Community-Level Interaction Insights into Carbon Utilization and Element Cycling Functions of Hydrothermarchaeota in Hydrothermal Sediment.</title>
        <authorList>
            <person name="Zhou Z."/>
            <person name="Liu Y."/>
            <person name="Xu W."/>
            <person name="Pan J."/>
            <person name="Luo Z.H."/>
            <person name="Li M."/>
        </authorList>
    </citation>
    <scope>NUCLEOTIDE SEQUENCE [LARGE SCALE GENOMIC DNA]</scope>
    <source>
        <strain evidence="15">SpSt-116</strain>
    </source>
</reference>
<evidence type="ECO:0000256" key="9">
    <source>
        <dbReference type="ARBA" id="ARBA00023204"/>
    </source>
</evidence>
<keyword evidence="8 11" id="KW-0460">Magnesium</keyword>
<evidence type="ECO:0000256" key="1">
    <source>
        <dbReference type="ARBA" id="ARBA00022705"/>
    </source>
</evidence>
<comment type="subunit">
    <text evidence="11">Interacts with PCNA. PCNA stimulates the nuclease activity without altering cleavage specificity.</text>
</comment>
<evidence type="ECO:0000256" key="2">
    <source>
        <dbReference type="ARBA" id="ARBA00022722"/>
    </source>
</evidence>
<dbReference type="GO" id="GO:0003677">
    <property type="term" value="F:DNA binding"/>
    <property type="evidence" value="ECO:0007669"/>
    <property type="project" value="UniProtKB-UniRule"/>
</dbReference>
<dbReference type="Gene3D" id="1.10.150.20">
    <property type="entry name" value="5' to 3' exonuclease, C-terminal subdomain"/>
    <property type="match status" value="1"/>
</dbReference>
<evidence type="ECO:0000256" key="7">
    <source>
        <dbReference type="ARBA" id="ARBA00022839"/>
    </source>
</evidence>
<comment type="caution">
    <text evidence="15">The sequence shown here is derived from an EMBL/GenBank/DDBJ whole genome shotgun (WGS) entry which is preliminary data.</text>
</comment>
<evidence type="ECO:0000256" key="5">
    <source>
        <dbReference type="ARBA" id="ARBA00022763"/>
    </source>
</evidence>
<evidence type="ECO:0000313" key="15">
    <source>
        <dbReference type="EMBL" id="HDP15178.1"/>
    </source>
</evidence>
<feature type="binding site" evidence="11">
    <location>
        <position position="27"/>
    </location>
    <ligand>
        <name>Mg(2+)</name>
        <dbReference type="ChEBI" id="CHEBI:18420"/>
        <label>1</label>
    </ligand>
</feature>
<keyword evidence="9 11" id="KW-0234">DNA repair</keyword>
<dbReference type="SMART" id="SM00279">
    <property type="entry name" value="HhH2"/>
    <property type="match status" value="1"/>
</dbReference>
<comment type="function">
    <text evidence="11">Structure-specific nuclease with 5'-flap endonuclease and 5'-3' exonuclease activities involved in DNA replication and repair. During DNA replication, cleaves the 5'-overhanging flap structure that is generated by displacement synthesis when DNA polymerase encounters the 5'-end of a downstream Okazaki fragment. Binds the unpaired 3'-DNA end and kinks the DNA to facilitate 5' cleavage specificity. Cleaves one nucleotide into the double-stranded DNA from the junction in flap DNA, leaving a nick for ligation. Also involved in the base excision repair (BER) pathway. Acts as a genome stabilization factor that prevents flaps from equilibrating into structurs that lead to duplications and deletions. Also possesses 5'-3' exonuclease activity on nicked or gapped double-stranded DNA.</text>
</comment>
<dbReference type="InterPro" id="IPR023426">
    <property type="entry name" value="Flap_endonuc"/>
</dbReference>
<sequence length="340" mass="39200">MGTYLTPLISPKQVELDKLQGRILAIDAFNSIYQFLALVRDKYGRPLTNSRGQVTSHLVGLVSRYSRLVYEYNMLFIFVFDGPPHPLKRKELERRKTLREKARQEYLELLRKGDLEKAFSKAVVSASIDEWIVESSKKLLRLMGFPIIQAPHDAEAQAAFLVKSEQAWAVGSMDWDSLLYGSPRLVRYVTLTGFEWLPSKMMARKLMPEIVELEETLDMLGITHQQLVDLAILVGTDCNDGIPGVGPKRALYLIKKYGSLEGLPLNLKKMLPNNYKEIRELFLNPPITTSYDIIFGELDEEGLRKFLVDENDFSPEKVETYLKRLREAFQRRTRTLDYFL</sequence>
<dbReference type="PANTHER" id="PTHR11081">
    <property type="entry name" value="FLAP ENDONUCLEASE FAMILY MEMBER"/>
    <property type="match status" value="1"/>
</dbReference>
<dbReference type="FunFam" id="3.40.50.1010:FF:000016">
    <property type="entry name" value="Flap endonuclease 1"/>
    <property type="match status" value="1"/>
</dbReference>
<dbReference type="NCBIfam" id="TIGR03674">
    <property type="entry name" value="fen_arch"/>
    <property type="match status" value="1"/>
</dbReference>
<dbReference type="InterPro" id="IPR006085">
    <property type="entry name" value="XPG_DNA_repair_N"/>
</dbReference>
<dbReference type="PRINTS" id="PR00853">
    <property type="entry name" value="XPGRADSUPER"/>
</dbReference>
<keyword evidence="7 11" id="KW-0269">Exonuclease</keyword>
<keyword evidence="6 11" id="KW-0378">Hydrolase</keyword>
<keyword evidence="2 11" id="KW-0540">Nuclease</keyword>
<keyword evidence="1 11" id="KW-0235">DNA replication</keyword>
<dbReference type="CDD" id="cd09867">
    <property type="entry name" value="PIN_FEN1"/>
    <property type="match status" value="1"/>
</dbReference>
<dbReference type="InterPro" id="IPR029060">
    <property type="entry name" value="PIN-like_dom_sf"/>
</dbReference>
<feature type="binding site" evidence="11">
    <location>
        <position position="237"/>
    </location>
    <ligand>
        <name>Mg(2+)</name>
        <dbReference type="ChEBI" id="CHEBI:18420"/>
        <label>2</label>
    </ligand>
</feature>
<dbReference type="SMART" id="SM00484">
    <property type="entry name" value="XPGI"/>
    <property type="match status" value="1"/>
</dbReference>
<evidence type="ECO:0000256" key="11">
    <source>
        <dbReference type="HAMAP-Rule" id="MF_00614"/>
    </source>
</evidence>
<dbReference type="Pfam" id="PF00752">
    <property type="entry name" value="XPG_N"/>
    <property type="match status" value="1"/>
</dbReference>
<evidence type="ECO:0000259" key="12">
    <source>
        <dbReference type="SMART" id="SM00475"/>
    </source>
</evidence>
<evidence type="ECO:0000259" key="13">
    <source>
        <dbReference type="SMART" id="SM00484"/>
    </source>
</evidence>
<dbReference type="GO" id="GO:0000287">
    <property type="term" value="F:magnesium ion binding"/>
    <property type="evidence" value="ECO:0007669"/>
    <property type="project" value="UniProtKB-UniRule"/>
</dbReference>
<evidence type="ECO:0000256" key="6">
    <source>
        <dbReference type="ARBA" id="ARBA00022801"/>
    </source>
</evidence>
<keyword evidence="5 11" id="KW-0227">DNA damage</keyword>
<feature type="binding site" evidence="11">
    <location>
        <position position="81"/>
    </location>
    <ligand>
        <name>Mg(2+)</name>
        <dbReference type="ChEBI" id="CHEBI:18420"/>
        <label>1</label>
    </ligand>
</feature>
<gene>
    <name evidence="11 15" type="primary">fen</name>
    <name evidence="15" type="ORF">ENN26_05305</name>
</gene>
<protein>
    <recommendedName>
        <fullName evidence="11">Flap endonuclease 1</fullName>
        <shortName evidence="11">FEN-1</shortName>
        <ecNumber evidence="11">3.1.-.-</ecNumber>
    </recommendedName>
    <alternativeName>
        <fullName evidence="11">Flap structure-specific endonuclease 1</fullName>
    </alternativeName>
</protein>
<feature type="domain" description="XPG N-terminal" evidence="14">
    <location>
        <begin position="1"/>
        <end position="102"/>
    </location>
</feature>
<feature type="binding site" evidence="11">
    <location>
        <position position="155"/>
    </location>
    <ligand>
        <name>Mg(2+)</name>
        <dbReference type="ChEBI" id="CHEBI:18420"/>
        <label>1</label>
    </ligand>
</feature>
<dbReference type="SUPFAM" id="SSF88723">
    <property type="entry name" value="PIN domain-like"/>
    <property type="match status" value="1"/>
</dbReference>
<evidence type="ECO:0000256" key="3">
    <source>
        <dbReference type="ARBA" id="ARBA00022723"/>
    </source>
</evidence>
<dbReference type="SUPFAM" id="SSF47807">
    <property type="entry name" value="5' to 3' exonuclease, C-terminal subdomain"/>
    <property type="match status" value="1"/>
</dbReference>
<dbReference type="CDD" id="cd09903">
    <property type="entry name" value="H3TH_FEN1-Arc"/>
    <property type="match status" value="1"/>
</dbReference>
<organism evidence="15">
    <name type="scientific">Thermofilum adornatum</name>
    <dbReference type="NCBI Taxonomy" id="1365176"/>
    <lineage>
        <taxon>Archaea</taxon>
        <taxon>Thermoproteota</taxon>
        <taxon>Thermoprotei</taxon>
        <taxon>Thermofilales</taxon>
        <taxon>Thermofilaceae</taxon>
        <taxon>Thermofilum</taxon>
    </lineage>
</organism>
<dbReference type="GO" id="GO:0043137">
    <property type="term" value="P:DNA replication, removal of RNA primer"/>
    <property type="evidence" value="ECO:0007669"/>
    <property type="project" value="UniProtKB-UniRule"/>
</dbReference>
<dbReference type="GO" id="GO:0008409">
    <property type="term" value="F:5'-3' exonuclease activity"/>
    <property type="evidence" value="ECO:0007669"/>
    <property type="project" value="UniProtKB-UniRule"/>
</dbReference>
<dbReference type="SMART" id="SM00485">
    <property type="entry name" value="XPGN"/>
    <property type="match status" value="1"/>
</dbReference>
<dbReference type="PANTHER" id="PTHR11081:SF9">
    <property type="entry name" value="FLAP ENDONUCLEASE 1"/>
    <property type="match status" value="1"/>
</dbReference>
<evidence type="ECO:0000256" key="8">
    <source>
        <dbReference type="ARBA" id="ARBA00022842"/>
    </source>
</evidence>
<proteinExistence type="inferred from homology"/>